<reference evidence="1 2" key="1">
    <citation type="submission" date="2023-08" db="EMBL/GenBank/DDBJ databases">
        <title>Genome sequencing of plant associated microbes to promote plant fitness in Sorghum bicolor and Oryza sativa.</title>
        <authorList>
            <person name="Coleman-Derr D."/>
        </authorList>
    </citation>
    <scope>NUCLEOTIDE SEQUENCE [LARGE SCALE GENOMIC DNA]</scope>
    <source>
        <strain evidence="1 2">SLBN-33</strain>
    </source>
</reference>
<evidence type="ECO:0008006" key="3">
    <source>
        <dbReference type="Google" id="ProtNLM"/>
    </source>
</evidence>
<comment type="caution">
    <text evidence="1">The sequence shown here is derived from an EMBL/GenBank/DDBJ whole genome shotgun (WGS) entry which is preliminary data.</text>
</comment>
<organism evidence="1 2">
    <name type="scientific">Paraburkholderia graminis</name>
    <dbReference type="NCBI Taxonomy" id="60548"/>
    <lineage>
        <taxon>Bacteria</taxon>
        <taxon>Pseudomonadati</taxon>
        <taxon>Pseudomonadota</taxon>
        <taxon>Betaproteobacteria</taxon>
        <taxon>Burkholderiales</taxon>
        <taxon>Burkholderiaceae</taxon>
        <taxon>Paraburkholderia</taxon>
    </lineage>
</organism>
<accession>A0ABD5CF19</accession>
<proteinExistence type="predicted"/>
<sequence length="224" mass="25476">MRDNFAVETPIKKGKTKLTRHDAERLFEGLPDGNVRVSSRPENPFEAGAFDAVERADDETKLWKDNLITLPVAIELPAGYESVSRMREAIARAWRVKWVREGKDEVVAEFPEGWTAVRPESGPIELRDPSGVLRALYGWAKNAELRILPRYLVEPPANSSNGLGSLLVRDRGNGQILERSSTWSAQTGTNHPDWTKLSAWLNLRYPQNHDPLRYWEDCEENVQN</sequence>
<evidence type="ECO:0000313" key="2">
    <source>
        <dbReference type="Proteomes" id="UP001245184"/>
    </source>
</evidence>
<dbReference type="Proteomes" id="UP001245184">
    <property type="component" value="Unassembled WGS sequence"/>
</dbReference>
<gene>
    <name evidence="1" type="ORF">QF025_002388</name>
</gene>
<name>A0ABD5CF19_9BURK</name>
<evidence type="ECO:0000313" key="1">
    <source>
        <dbReference type="EMBL" id="MDR6203668.1"/>
    </source>
</evidence>
<protein>
    <recommendedName>
        <fullName evidence="3">Nitroreductase</fullName>
    </recommendedName>
</protein>
<dbReference type="AlphaFoldDB" id="A0ABD5CF19"/>
<dbReference type="EMBL" id="JAVIZN010000002">
    <property type="protein sequence ID" value="MDR6203668.1"/>
    <property type="molecule type" value="Genomic_DNA"/>
</dbReference>